<reference evidence="2" key="1">
    <citation type="submission" date="2013-05" db="EMBL/GenBank/DDBJ databases">
        <authorList>
            <person name="Yim A.K.Y."/>
            <person name="Chan T.F."/>
            <person name="Ji K.M."/>
            <person name="Liu X.Y."/>
            <person name="Zhou J.W."/>
            <person name="Li R.Q."/>
            <person name="Yang K.Y."/>
            <person name="Li J."/>
            <person name="Li M."/>
            <person name="Law P.T.W."/>
            <person name="Wu Y.L."/>
            <person name="Cai Z.L."/>
            <person name="Qin H."/>
            <person name="Bao Y."/>
            <person name="Leung R.K.K."/>
            <person name="Ng P.K.S."/>
            <person name="Zou J."/>
            <person name="Zhong X.J."/>
            <person name="Ran P.X."/>
            <person name="Zhong N.S."/>
            <person name="Liu Z.G."/>
            <person name="Tsui S.K.W."/>
        </authorList>
    </citation>
    <scope>NUCLEOTIDE SEQUENCE</scope>
    <source>
        <strain evidence="2">Derf</strain>
        <tissue evidence="2">Whole organism</tissue>
    </source>
</reference>
<gene>
    <name evidence="2" type="primary">DKC1_1</name>
    <name evidence="2" type="ORF">DERF_005126</name>
</gene>
<keyword evidence="3" id="KW-1185">Reference proteome</keyword>
<dbReference type="Proteomes" id="UP000790347">
    <property type="component" value="Unassembled WGS sequence"/>
</dbReference>
<comment type="caution">
    <text evidence="2">The sequence shown here is derived from an EMBL/GenBank/DDBJ whole genome shotgun (WGS) entry which is preliminary data.</text>
</comment>
<dbReference type="EMBL" id="ASGP02000002">
    <property type="protein sequence ID" value="KAH9521471.1"/>
    <property type="molecule type" value="Genomic_DNA"/>
</dbReference>
<name>A0A922L5W0_DERFA</name>
<evidence type="ECO:0000313" key="2">
    <source>
        <dbReference type="EMBL" id="KAH9521471.1"/>
    </source>
</evidence>
<protein>
    <submittedName>
        <fullName evidence="2">H/ACA ribonucleoprotein complex subunit dkc1, variant 4</fullName>
    </submittedName>
</protein>
<keyword evidence="1" id="KW-0472">Membrane</keyword>
<evidence type="ECO:0000256" key="1">
    <source>
        <dbReference type="SAM" id="Phobius"/>
    </source>
</evidence>
<keyword evidence="2" id="KW-0687">Ribonucleoprotein</keyword>
<dbReference type="AlphaFoldDB" id="A0A922L5W0"/>
<accession>A0A922L5W0</accession>
<evidence type="ECO:0000313" key="3">
    <source>
        <dbReference type="Proteomes" id="UP000790347"/>
    </source>
</evidence>
<keyword evidence="1" id="KW-0812">Transmembrane</keyword>
<keyword evidence="1" id="KW-1133">Transmembrane helix</keyword>
<feature type="transmembrane region" description="Helical" evidence="1">
    <location>
        <begin position="37"/>
        <end position="54"/>
    </location>
</feature>
<reference evidence="2" key="2">
    <citation type="journal article" date="2022" name="Res Sq">
        <title>Comparative Genomics Reveals Insights into the Divergent Evolution of Astigmatic Mites and Household Pest Adaptations.</title>
        <authorList>
            <person name="Xiong Q."/>
            <person name="Wan A.T.-Y."/>
            <person name="Liu X.-Y."/>
            <person name="Fung C.S.-H."/>
            <person name="Xiao X."/>
            <person name="Malainual N."/>
            <person name="Hou J."/>
            <person name="Wang L."/>
            <person name="Wang M."/>
            <person name="Yang K."/>
            <person name="Cui Y."/>
            <person name="Leung E."/>
            <person name="Nong W."/>
            <person name="Shin S.-K."/>
            <person name="Au S."/>
            <person name="Jeong K.Y."/>
            <person name="Chew F.T."/>
            <person name="Hui J."/>
            <person name="Leung T.F."/>
            <person name="Tungtrongchitr A."/>
            <person name="Zhong N."/>
            <person name="Liu Z."/>
            <person name="Tsui S."/>
        </authorList>
    </citation>
    <scope>NUCLEOTIDE SEQUENCE</scope>
    <source>
        <strain evidence="2">Derf</strain>
        <tissue evidence="2">Whole organism</tissue>
    </source>
</reference>
<dbReference type="GO" id="GO:1990904">
    <property type="term" value="C:ribonucleoprotein complex"/>
    <property type="evidence" value="ECO:0007669"/>
    <property type="project" value="UniProtKB-KW"/>
</dbReference>
<proteinExistence type="predicted"/>
<sequence>MNELSFAQHDDSSKSAVWIQMMKELNSNCLNNKKNEIFYMSTYSITMLSIGLFFRWKTRNSFPICYLAISTQSLYTITSTAFGAEHLRFIWTKFFI</sequence>
<organism evidence="2 3">
    <name type="scientific">Dermatophagoides farinae</name>
    <name type="common">American house dust mite</name>
    <dbReference type="NCBI Taxonomy" id="6954"/>
    <lineage>
        <taxon>Eukaryota</taxon>
        <taxon>Metazoa</taxon>
        <taxon>Ecdysozoa</taxon>
        <taxon>Arthropoda</taxon>
        <taxon>Chelicerata</taxon>
        <taxon>Arachnida</taxon>
        <taxon>Acari</taxon>
        <taxon>Acariformes</taxon>
        <taxon>Sarcoptiformes</taxon>
        <taxon>Astigmata</taxon>
        <taxon>Psoroptidia</taxon>
        <taxon>Analgoidea</taxon>
        <taxon>Pyroglyphidae</taxon>
        <taxon>Dermatophagoidinae</taxon>
        <taxon>Dermatophagoides</taxon>
    </lineage>
</organism>